<keyword evidence="2" id="KW-1185">Reference proteome</keyword>
<organism evidence="1 2">
    <name type="scientific">Sutterella massiliensis</name>
    <dbReference type="NCBI Taxonomy" id="1816689"/>
    <lineage>
        <taxon>Bacteria</taxon>
        <taxon>Pseudomonadati</taxon>
        <taxon>Pseudomonadota</taxon>
        <taxon>Betaproteobacteria</taxon>
        <taxon>Burkholderiales</taxon>
        <taxon>Sutterellaceae</taxon>
        <taxon>Sutterella</taxon>
    </lineage>
</organism>
<dbReference type="EMBL" id="JACJJC010000025">
    <property type="protein sequence ID" value="MBM6704902.1"/>
    <property type="molecule type" value="Genomic_DNA"/>
</dbReference>
<dbReference type="Gene3D" id="3.90.470.20">
    <property type="entry name" value="4'-phosphopantetheinyl transferase domain"/>
    <property type="match status" value="1"/>
</dbReference>
<reference evidence="1 2" key="1">
    <citation type="journal article" date="2021" name="Sci. Rep.">
        <title>The distribution of antibiotic resistance genes in chicken gut microbiota commensals.</title>
        <authorList>
            <person name="Juricova H."/>
            <person name="Matiasovicova J."/>
            <person name="Kubasova T."/>
            <person name="Cejkova D."/>
            <person name="Rychlik I."/>
        </authorList>
    </citation>
    <scope>NUCLEOTIDE SEQUENCE [LARGE SCALE GENOMIC DNA]</scope>
    <source>
        <strain evidence="1 2">An829</strain>
    </source>
</reference>
<evidence type="ECO:0008006" key="3">
    <source>
        <dbReference type="Google" id="ProtNLM"/>
    </source>
</evidence>
<evidence type="ECO:0000313" key="1">
    <source>
        <dbReference type="EMBL" id="MBM6704902.1"/>
    </source>
</evidence>
<dbReference type="RefSeq" id="WP_205104369.1">
    <property type="nucleotide sequence ID" value="NZ_JACJJC010000025.1"/>
</dbReference>
<protein>
    <recommendedName>
        <fullName evidence="3">4'-phosphopantetheinyl transferase domain-containing protein</fullName>
    </recommendedName>
</protein>
<dbReference type="Proteomes" id="UP000715095">
    <property type="component" value="Unassembled WGS sequence"/>
</dbReference>
<comment type="caution">
    <text evidence="1">The sequence shown here is derived from an EMBL/GenBank/DDBJ whole genome shotgun (WGS) entry which is preliminary data.</text>
</comment>
<name>A0ABS2DUC8_9BURK</name>
<gene>
    <name evidence="1" type="ORF">H6A60_10490</name>
</gene>
<sequence>MTPNAALKPASPLHSPEALERQTALAPDFPQAVLGTDGAPLGFNRAPVRIAPDETGLAALDRAIDEARAGRVSSVVLLLPDAEADEADKAAPNDEALFSALPKACRERLSTFTHPNRRRQSFSARLSALLLAARFMSAEREREAAYVYAEEPPYGPILMRRTASESTAAPALWLTLAHAAGGTAASLSFAPMGIDLERPRPVKRLMSVADFAFGADAAAILARAAERLPPEAFTEVFFALWGAKESEIKMNRTPQALVTHPRAKSSFEALPDGRRAALVVRAPEGRRLSAYFYRSGTLLLSVLAPAEKSPPAEPAVFALTGTPAERSALFLRMLEEFREDQGT</sequence>
<dbReference type="SUPFAM" id="SSF56214">
    <property type="entry name" value="4'-phosphopantetheinyl transferase"/>
    <property type="match status" value="1"/>
</dbReference>
<dbReference type="InterPro" id="IPR037143">
    <property type="entry name" value="4-PPantetheinyl_Trfase_dom_sf"/>
</dbReference>
<evidence type="ECO:0000313" key="2">
    <source>
        <dbReference type="Proteomes" id="UP000715095"/>
    </source>
</evidence>
<accession>A0ABS2DUC8</accession>
<proteinExistence type="predicted"/>